<keyword evidence="1 2" id="KW-0238">DNA-binding</keyword>
<dbReference type="Gene3D" id="1.10.357.10">
    <property type="entry name" value="Tetracycline Repressor, domain 2"/>
    <property type="match status" value="1"/>
</dbReference>
<dbReference type="Pfam" id="PF00440">
    <property type="entry name" value="TetR_N"/>
    <property type="match status" value="1"/>
</dbReference>
<evidence type="ECO:0000256" key="1">
    <source>
        <dbReference type="ARBA" id="ARBA00023125"/>
    </source>
</evidence>
<feature type="DNA-binding region" description="H-T-H motif" evidence="2">
    <location>
        <begin position="28"/>
        <end position="47"/>
    </location>
</feature>
<dbReference type="InterPro" id="IPR009057">
    <property type="entry name" value="Homeodomain-like_sf"/>
</dbReference>
<evidence type="ECO:0000259" key="3">
    <source>
        <dbReference type="PROSITE" id="PS50977"/>
    </source>
</evidence>
<organism evidence="4 5">
    <name type="scientific">Paenibacillus donghaensis</name>
    <dbReference type="NCBI Taxonomy" id="414771"/>
    <lineage>
        <taxon>Bacteria</taxon>
        <taxon>Bacillati</taxon>
        <taxon>Bacillota</taxon>
        <taxon>Bacilli</taxon>
        <taxon>Bacillales</taxon>
        <taxon>Paenibacillaceae</taxon>
        <taxon>Paenibacillus</taxon>
    </lineage>
</organism>
<protein>
    <recommendedName>
        <fullName evidence="3">HTH tetR-type domain-containing protein</fullName>
    </recommendedName>
</protein>
<feature type="domain" description="HTH tetR-type" evidence="3">
    <location>
        <begin position="4"/>
        <end position="65"/>
    </location>
</feature>
<keyword evidence="5" id="KW-1185">Reference proteome</keyword>
<evidence type="ECO:0000313" key="4">
    <source>
        <dbReference type="EMBL" id="ASA21178.1"/>
    </source>
</evidence>
<dbReference type="KEGG" id="pdh:B9T62_10495"/>
<evidence type="ECO:0000313" key="5">
    <source>
        <dbReference type="Proteomes" id="UP000249890"/>
    </source>
</evidence>
<gene>
    <name evidence="4" type="ORF">B9T62_10495</name>
</gene>
<dbReference type="InterPro" id="IPR050624">
    <property type="entry name" value="HTH-type_Tx_Regulator"/>
</dbReference>
<name>A0A2Z2KQL6_9BACL</name>
<dbReference type="InterPro" id="IPR001647">
    <property type="entry name" value="HTH_TetR"/>
</dbReference>
<accession>A0A2Z2KQL6</accession>
<proteinExistence type="predicted"/>
<dbReference type="RefSeq" id="WP_087915191.1">
    <property type="nucleotide sequence ID" value="NZ_CP021780.1"/>
</dbReference>
<dbReference type="EMBL" id="CP021780">
    <property type="protein sequence ID" value="ASA21178.1"/>
    <property type="molecule type" value="Genomic_DNA"/>
</dbReference>
<dbReference type="GO" id="GO:0003677">
    <property type="term" value="F:DNA binding"/>
    <property type="evidence" value="ECO:0007669"/>
    <property type="project" value="UniProtKB-UniRule"/>
</dbReference>
<dbReference type="SUPFAM" id="SSF46689">
    <property type="entry name" value="Homeodomain-like"/>
    <property type="match status" value="1"/>
</dbReference>
<sequence>MPAEHAKEQILGATIHLLNQEGNTSNITARKIAAEAHVNLAMINYYFGSKDALIHSAVDTIINERAQELKQADPPDASARDKLKNFLTQLSDLTLKYTKLTKASIPYVLLQGDIDLPHYILPFIREHYRESRSETECRIIAYQLISFCQLAFYRSTDFMRYLSLDVSDKLQRDDMLDTLLKLHLPFDEKEGNEEGGRQ</sequence>
<evidence type="ECO:0000256" key="2">
    <source>
        <dbReference type="PROSITE-ProRule" id="PRU00335"/>
    </source>
</evidence>
<dbReference type="PANTHER" id="PTHR43479">
    <property type="entry name" value="ACREF/ENVCD OPERON REPRESSOR-RELATED"/>
    <property type="match status" value="1"/>
</dbReference>
<dbReference type="OrthoDB" id="9789566at2"/>
<dbReference type="AlphaFoldDB" id="A0A2Z2KQL6"/>
<reference evidence="4 5" key="1">
    <citation type="submission" date="2017-06" db="EMBL/GenBank/DDBJ databases">
        <title>Complete genome sequence of Paenibacillus donghaensis KCTC 13049T isolated from East Sea sediment, South Korea.</title>
        <authorList>
            <person name="Jung B.K."/>
            <person name="Hong S.-J."/>
            <person name="Shin J.-H."/>
        </authorList>
    </citation>
    <scope>NUCLEOTIDE SEQUENCE [LARGE SCALE GENOMIC DNA]</scope>
    <source>
        <strain evidence="4 5">KCTC 13049</strain>
    </source>
</reference>
<dbReference type="Proteomes" id="UP000249890">
    <property type="component" value="Chromosome"/>
</dbReference>
<dbReference type="PANTHER" id="PTHR43479:SF11">
    <property type="entry name" value="ACREF_ENVCD OPERON REPRESSOR-RELATED"/>
    <property type="match status" value="1"/>
</dbReference>
<dbReference type="PROSITE" id="PS50977">
    <property type="entry name" value="HTH_TETR_2"/>
    <property type="match status" value="1"/>
</dbReference>